<evidence type="ECO:0000256" key="5">
    <source>
        <dbReference type="ARBA" id="ARBA00023230"/>
    </source>
</evidence>
<feature type="non-terminal residue" evidence="8">
    <location>
        <position position="94"/>
    </location>
</feature>
<dbReference type="GO" id="GO:0044325">
    <property type="term" value="F:transmembrane transporter binding"/>
    <property type="evidence" value="ECO:0007669"/>
    <property type="project" value="TreeGrafter"/>
</dbReference>
<evidence type="ECO:0000256" key="3">
    <source>
        <dbReference type="ARBA" id="ARBA00022989"/>
    </source>
</evidence>
<proteinExistence type="evidence at transcript level"/>
<dbReference type="InterPro" id="IPR029071">
    <property type="entry name" value="Ubiquitin-like_domsf"/>
</dbReference>
<dbReference type="GO" id="GO:1904292">
    <property type="term" value="P:regulation of ERAD pathway"/>
    <property type="evidence" value="ECO:0007669"/>
    <property type="project" value="TreeGrafter"/>
</dbReference>
<dbReference type="GO" id="GO:1902236">
    <property type="term" value="P:negative regulation of endoplasmic reticulum stress-induced intrinsic apoptotic signaling pathway"/>
    <property type="evidence" value="ECO:0007669"/>
    <property type="project" value="TreeGrafter"/>
</dbReference>
<keyword evidence="2 6" id="KW-0812">Transmembrane</keyword>
<dbReference type="Gene3D" id="3.10.20.90">
    <property type="entry name" value="Phosphatidylinositol 3-kinase Catalytic Subunit, Chain A, domain 1"/>
    <property type="match status" value="1"/>
</dbReference>
<feature type="domain" description="Ubiquitin-like" evidence="7">
    <location>
        <begin position="1"/>
        <end position="25"/>
    </location>
</feature>
<dbReference type="GO" id="GO:0032469">
    <property type="term" value="P:endoplasmic reticulum calcium ion homeostasis"/>
    <property type="evidence" value="ECO:0007669"/>
    <property type="project" value="TreeGrafter"/>
</dbReference>
<feature type="transmembrane region" description="Helical" evidence="6">
    <location>
        <begin position="74"/>
        <end position="93"/>
    </location>
</feature>
<feature type="non-terminal residue" evidence="8">
    <location>
        <position position="1"/>
    </location>
</feature>
<name>G5DYA7_9PIPI</name>
<dbReference type="InterPro" id="IPR039751">
    <property type="entry name" value="HERPUD1/2"/>
</dbReference>
<dbReference type="GO" id="GO:0006511">
    <property type="term" value="P:ubiquitin-dependent protein catabolic process"/>
    <property type="evidence" value="ECO:0007669"/>
    <property type="project" value="TreeGrafter"/>
</dbReference>
<protein>
    <submittedName>
        <fullName evidence="8">Putative homocysteine-inducible endoplasmic reticulum stress-inducible ubiquitin domain member 1</fullName>
    </submittedName>
</protein>
<dbReference type="InterPro" id="IPR000626">
    <property type="entry name" value="Ubiquitin-like_dom"/>
</dbReference>
<evidence type="ECO:0000256" key="2">
    <source>
        <dbReference type="ARBA" id="ARBA00022692"/>
    </source>
</evidence>
<keyword evidence="5" id="KW-0834">Unfolded protein response</keyword>
<evidence type="ECO:0000256" key="4">
    <source>
        <dbReference type="ARBA" id="ARBA00023136"/>
    </source>
</evidence>
<dbReference type="GO" id="GO:0005789">
    <property type="term" value="C:endoplasmic reticulum membrane"/>
    <property type="evidence" value="ECO:0007669"/>
    <property type="project" value="TreeGrafter"/>
</dbReference>
<evidence type="ECO:0000313" key="8">
    <source>
        <dbReference type="EMBL" id="AEQ17468.1"/>
    </source>
</evidence>
<evidence type="ECO:0000259" key="7">
    <source>
        <dbReference type="PROSITE" id="PS50053"/>
    </source>
</evidence>
<organism evidence="8">
    <name type="scientific">Hymenochirus curtipes</name>
    <name type="common">western dwarf clawed frog</name>
    <dbReference type="NCBI Taxonomy" id="8362"/>
    <lineage>
        <taxon>Eukaryota</taxon>
        <taxon>Metazoa</taxon>
        <taxon>Chordata</taxon>
        <taxon>Craniata</taxon>
        <taxon>Vertebrata</taxon>
        <taxon>Euteleostomi</taxon>
        <taxon>Amphibia</taxon>
        <taxon>Batrachia</taxon>
        <taxon>Anura</taxon>
        <taxon>Pipoidea</taxon>
        <taxon>Pipidae</taxon>
        <taxon>Pipinae</taxon>
        <taxon>Hymenochirus</taxon>
    </lineage>
</organism>
<dbReference type="EMBL" id="JP286121">
    <property type="protein sequence ID" value="AEQ17468.1"/>
    <property type="molecule type" value="mRNA"/>
</dbReference>
<accession>G5DYA7</accession>
<dbReference type="SUPFAM" id="SSF54236">
    <property type="entry name" value="Ubiquitin-like"/>
    <property type="match status" value="1"/>
</dbReference>
<comment type="subcellular location">
    <subcellularLocation>
        <location evidence="1">Membrane</location>
    </subcellularLocation>
</comment>
<dbReference type="AlphaFoldDB" id="G5DYA7"/>
<dbReference type="PANTHER" id="PTHR12943">
    <property type="entry name" value="HOMOCYSTEINE-RESPONSIVE ENDOPLASMIC RETICULUM-RESIDENT UNIQUITIN-LIKE DOMAIN HERPUD PROTEIN FAMILY MEMBER"/>
    <property type="match status" value="1"/>
</dbReference>
<keyword evidence="4 6" id="KW-0472">Membrane</keyword>
<keyword evidence="3 6" id="KW-1133">Transmembrane helix</keyword>
<reference evidence="8" key="1">
    <citation type="submission" date="2011-09" db="EMBL/GenBank/DDBJ databases">
        <title>The odds of duplicate gene persistence after polyploidization.</title>
        <authorList>
            <person name="Chain F.J.J."/>
            <person name="Evans B.J."/>
            <person name="Dushoff J."/>
        </authorList>
    </citation>
    <scope>NUCLEOTIDE SEQUENCE</scope>
    <source>
        <tissue evidence="8">Liver</tissue>
    </source>
</reference>
<dbReference type="PANTHER" id="PTHR12943:SF7">
    <property type="entry name" value="HOMOCYSTEINE-RESPONSIVE ENDOPLASMIC RETICULUM-RESIDENT UBIQUITIN-LIKE DOMAIN MEMBER 1 PROTEIN"/>
    <property type="match status" value="1"/>
</dbReference>
<evidence type="ECO:0000256" key="1">
    <source>
        <dbReference type="ARBA" id="ARBA00004370"/>
    </source>
</evidence>
<dbReference type="PROSITE" id="PS50053">
    <property type="entry name" value="UBIQUITIN_2"/>
    <property type="match status" value="1"/>
</dbReference>
<dbReference type="GO" id="GO:0030968">
    <property type="term" value="P:endoplasmic reticulum unfolded protein response"/>
    <property type="evidence" value="ECO:0007669"/>
    <property type="project" value="TreeGrafter"/>
</dbReference>
<evidence type="ECO:0000256" key="6">
    <source>
        <dbReference type="SAM" id="Phobius"/>
    </source>
</evidence>
<dbReference type="Pfam" id="PF00240">
    <property type="entry name" value="ubiquitin"/>
    <property type="match status" value="1"/>
</dbReference>
<sequence length="94" mass="11143">PGEPIEKQKLIYSGKLLPDHLKLNEVLSKENRHVLHLVCSKDVNRDWLDWIYTAARFSIFLSILYFYSSLSRFMMVLGAMVLMYLHHAGWFPFR</sequence>